<reference evidence="1" key="1">
    <citation type="submission" date="2022-06" db="EMBL/GenBank/DDBJ databases">
        <title>Aeoliella straminimaris, a novel planctomycete from sediments.</title>
        <authorList>
            <person name="Vitorino I.R."/>
            <person name="Lage O.M."/>
        </authorList>
    </citation>
    <scope>NUCLEOTIDE SEQUENCE</scope>
    <source>
        <strain evidence="1">ICT_H6.2</strain>
    </source>
</reference>
<dbReference type="RefSeq" id="WP_252855573.1">
    <property type="nucleotide sequence ID" value="NZ_JAMXLR010000092.1"/>
</dbReference>
<dbReference type="EMBL" id="JAMXLR010000092">
    <property type="protein sequence ID" value="MCO6047463.1"/>
    <property type="molecule type" value="Genomic_DNA"/>
</dbReference>
<comment type="caution">
    <text evidence="1">The sequence shown here is derived from an EMBL/GenBank/DDBJ whole genome shotgun (WGS) entry which is preliminary data.</text>
</comment>
<sequence>MNDFNSDKSVSVEIRKLIHRSFDDSLNEAEFEELQLALKTDRKARLLYGEIAQFHAELVATKQAVALCREVQHEYQSVPIDSQPRSFKQWLPVKQWRRLTDAIQYIPRRTAASLLAAGLGLGCAVGLVASTFVGGAPEFLPVPWNWSVGSDVVARIEMTHDVDWQSMENPETPATRGLRVGEKVRIDHGLIQIAYRNGVSTILQGPAVYEVRSENGGKLFSGKQSTTVPSGNANFLLETSLGKFQLGPGHFGLTAEHSAAFRRVTFYGFSGGRPRAPSAQFESSFGVTSDLKTGDAVQFDDIGLVEHVAMASIGAFPKQMPQFKPEPFVGDTIHLGNLFDDSKAASLSDAMRSDRYNAAAETIDLGVAAVHDGGLDVDVQLAEDGVPFNFSNVGGGGARVGGLPGNDTHRSIAVAIPIRTTGDLLGHHIADGSLPKVEEGVGIDSNKLLTFDLQEIREAGQLQGRTMRFVSDRAGMNDREFPLDGSLEHAHANMIVIVSTEEEVLSAYLNGEEVSVVEHTGVFSLDVDEERATRGVRYGDEFVRFDVPVPPEARFLSFVSTQLESEHHDHTVFSGARLEIEPSDAAANATHD</sequence>
<proteinExistence type="predicted"/>
<dbReference type="AlphaFoldDB" id="A0A9X2FFS3"/>
<evidence type="ECO:0000313" key="1">
    <source>
        <dbReference type="EMBL" id="MCO6047463.1"/>
    </source>
</evidence>
<dbReference type="Proteomes" id="UP001155241">
    <property type="component" value="Unassembled WGS sequence"/>
</dbReference>
<name>A0A9X2FFS3_9BACT</name>
<accession>A0A9X2FFS3</accession>
<protein>
    <recommendedName>
        <fullName evidence="3">FecR family protein</fullName>
    </recommendedName>
</protein>
<gene>
    <name evidence="1" type="ORF">NG895_26465</name>
</gene>
<evidence type="ECO:0000313" key="2">
    <source>
        <dbReference type="Proteomes" id="UP001155241"/>
    </source>
</evidence>
<evidence type="ECO:0008006" key="3">
    <source>
        <dbReference type="Google" id="ProtNLM"/>
    </source>
</evidence>
<keyword evidence="2" id="KW-1185">Reference proteome</keyword>
<organism evidence="1 2">
    <name type="scientific">Aeoliella straminimaris</name>
    <dbReference type="NCBI Taxonomy" id="2954799"/>
    <lineage>
        <taxon>Bacteria</taxon>
        <taxon>Pseudomonadati</taxon>
        <taxon>Planctomycetota</taxon>
        <taxon>Planctomycetia</taxon>
        <taxon>Pirellulales</taxon>
        <taxon>Lacipirellulaceae</taxon>
        <taxon>Aeoliella</taxon>
    </lineage>
</organism>